<dbReference type="Proteomes" id="UP000245631">
    <property type="component" value="Unassembled WGS sequence"/>
</dbReference>
<comment type="caution">
    <text evidence="1">The sequence shown here is derived from an EMBL/GenBank/DDBJ whole genome shotgun (WGS) entry which is preliminary data.</text>
</comment>
<accession>A0A8E3B6V1</accession>
<sequence>MTGSLSTASRQLEELIDSTSDWAAELLRRTADDMAGALDLAAMRDVESATEWRNPTADRRFQT</sequence>
<protein>
    <submittedName>
        <fullName evidence="1">Uncharacterized protein</fullName>
    </submittedName>
</protein>
<dbReference type="GeneID" id="61049595"/>
<organism evidence="1 2">
    <name type="scientific">Rhizobium loti</name>
    <name type="common">Mesorhizobium loti</name>
    <dbReference type="NCBI Taxonomy" id="381"/>
    <lineage>
        <taxon>Bacteria</taxon>
        <taxon>Pseudomonadati</taxon>
        <taxon>Pseudomonadota</taxon>
        <taxon>Alphaproteobacteria</taxon>
        <taxon>Hyphomicrobiales</taxon>
        <taxon>Phyllobacteriaceae</taxon>
        <taxon>Mesorhizobium</taxon>
    </lineage>
</organism>
<reference evidence="1 2" key="1">
    <citation type="submission" date="2018-05" db="EMBL/GenBank/DDBJ databases">
        <title>Genomic Encyclopedia of Type Strains, Phase IV (KMG-IV): sequencing the most valuable type-strain genomes for metagenomic binning, comparative biology and taxonomic classification.</title>
        <authorList>
            <person name="Goeker M."/>
        </authorList>
    </citation>
    <scope>NUCLEOTIDE SEQUENCE [LARGE SCALE GENOMIC DNA]</scope>
    <source>
        <strain evidence="1 2">DSM 2626</strain>
    </source>
</reference>
<evidence type="ECO:0000313" key="2">
    <source>
        <dbReference type="Proteomes" id="UP000245631"/>
    </source>
</evidence>
<gene>
    <name evidence="1" type="ORF">C8D77_101239</name>
</gene>
<proteinExistence type="predicted"/>
<dbReference type="AlphaFoldDB" id="A0A8E3B6V1"/>
<name>A0A8E3B6V1_RHILI</name>
<dbReference type="EMBL" id="QGGH01000001">
    <property type="protein sequence ID" value="PWJ93560.1"/>
    <property type="molecule type" value="Genomic_DNA"/>
</dbReference>
<dbReference type="RefSeq" id="WP_109658776.1">
    <property type="nucleotide sequence ID" value="NZ_QGGH01000001.1"/>
</dbReference>
<evidence type="ECO:0000313" key="1">
    <source>
        <dbReference type="EMBL" id="PWJ93560.1"/>
    </source>
</evidence>